<dbReference type="Proteomes" id="UP000281915">
    <property type="component" value="Unassembled WGS sequence"/>
</dbReference>
<evidence type="ECO:0000313" key="1">
    <source>
        <dbReference type="EMBL" id="RNB72196.1"/>
    </source>
</evidence>
<dbReference type="EMBL" id="RHHT01000062">
    <property type="protein sequence ID" value="RNB72196.1"/>
    <property type="molecule type" value="Genomic_DNA"/>
</dbReference>
<accession>A0A3M8C912</accession>
<comment type="caution">
    <text evidence="1">The sequence shown here is derived from an EMBL/GenBank/DDBJ whole genome shotgun (WGS) entry which is preliminary data.</text>
</comment>
<dbReference type="RefSeq" id="WP_122915261.1">
    <property type="nucleotide sequence ID" value="NZ_RHHT01000062.1"/>
</dbReference>
<proteinExistence type="predicted"/>
<dbReference type="AlphaFoldDB" id="A0A3M8C912"/>
<reference evidence="1 2" key="1">
    <citation type="submission" date="2018-10" db="EMBL/GenBank/DDBJ databases">
        <title>Phylogenomics of Brevibacillus.</title>
        <authorList>
            <person name="Dunlap C."/>
        </authorList>
    </citation>
    <scope>NUCLEOTIDE SEQUENCE [LARGE SCALE GENOMIC DNA]</scope>
    <source>
        <strain evidence="1 2">JCM 15085</strain>
    </source>
</reference>
<sequence length="79" mass="9037">MANYTLATIARKLSASNHGRFVTEDSVYQWVKTGQLQVQRIPYNERGFGKYPYAVEEAHLIDVLREKGFDVVSLFPTSQ</sequence>
<gene>
    <name evidence="1" type="ORF">EDM58_22110</name>
</gene>
<protein>
    <submittedName>
        <fullName evidence="1">Uncharacterized protein</fullName>
    </submittedName>
</protein>
<name>A0A3M8C912_9BACL</name>
<evidence type="ECO:0000313" key="2">
    <source>
        <dbReference type="Proteomes" id="UP000281915"/>
    </source>
</evidence>
<organism evidence="1 2">
    <name type="scientific">Brevibacillus panacihumi</name>
    <dbReference type="NCBI Taxonomy" id="497735"/>
    <lineage>
        <taxon>Bacteria</taxon>
        <taxon>Bacillati</taxon>
        <taxon>Bacillota</taxon>
        <taxon>Bacilli</taxon>
        <taxon>Bacillales</taxon>
        <taxon>Paenibacillaceae</taxon>
        <taxon>Brevibacillus</taxon>
    </lineage>
</organism>